<sequence length="122" mass="13868">MQVYRGGDLEIEWPETKEEWDQHHAGVMLNDPKDLARAWIIAYADQLTAQSAEADQDTVTIGDLMRAALSHVDGTEHWGDYISRGGAFEGQGTDPLFWEHFRTLVKGEYNQDNENNFFSCSC</sequence>
<organism evidence="1 2">
    <name type="scientific">Stenotrophomonas phage Philippe</name>
    <dbReference type="NCBI Taxonomy" id="2859655"/>
    <lineage>
        <taxon>Viruses</taxon>
        <taxon>Duplodnaviria</taxon>
        <taxon>Heunggongvirae</taxon>
        <taxon>Uroviricota</taxon>
        <taxon>Caudoviricetes</taxon>
        <taxon>Schitoviridae</taxon>
        <taxon>Philippevirus</taxon>
        <taxon>Philippevirus philippe</taxon>
    </lineage>
</organism>
<protein>
    <submittedName>
        <fullName evidence="1">Uncharacterized protein</fullName>
    </submittedName>
</protein>
<dbReference type="EMBL" id="MZ326861">
    <property type="protein sequence ID" value="QYW02237.1"/>
    <property type="molecule type" value="Genomic_DNA"/>
</dbReference>
<dbReference type="Proteomes" id="UP000827261">
    <property type="component" value="Segment"/>
</dbReference>
<proteinExistence type="predicted"/>
<gene>
    <name evidence="1" type="ORF">CPT_Philippe_038</name>
</gene>
<accession>A0AAE7WMU7</accession>
<name>A0AAE7WMU7_9CAUD</name>
<reference evidence="1" key="1">
    <citation type="submission" date="2021-06" db="EMBL/GenBank/DDBJ databases">
        <title>Complete genome sequence of Stenotrophomonas maltophilia phage Philippe.</title>
        <authorList>
            <person name="Vallavanatt I."/>
            <person name="Bartz M."/>
            <person name="Clark J."/>
            <person name="Burrowes B."/>
            <person name="Liu M."/>
            <person name="Gill J."/>
        </authorList>
    </citation>
    <scope>NUCLEOTIDE SEQUENCE</scope>
</reference>
<keyword evidence="2" id="KW-1185">Reference proteome</keyword>
<evidence type="ECO:0000313" key="1">
    <source>
        <dbReference type="EMBL" id="QYW02237.1"/>
    </source>
</evidence>
<evidence type="ECO:0000313" key="2">
    <source>
        <dbReference type="Proteomes" id="UP000827261"/>
    </source>
</evidence>